<keyword evidence="3" id="KW-1185">Reference proteome</keyword>
<reference evidence="3" key="1">
    <citation type="journal article" date="2018" name="Nat. Microbiol.">
        <title>Leveraging single-cell genomics to expand the fungal tree of life.</title>
        <authorList>
            <person name="Ahrendt S.R."/>
            <person name="Quandt C.A."/>
            <person name="Ciobanu D."/>
            <person name="Clum A."/>
            <person name="Salamov A."/>
            <person name="Andreopoulos B."/>
            <person name="Cheng J.F."/>
            <person name="Woyke T."/>
            <person name="Pelin A."/>
            <person name="Henrissat B."/>
            <person name="Reynolds N.K."/>
            <person name="Benny G.L."/>
            <person name="Smith M.E."/>
            <person name="James T.Y."/>
            <person name="Grigoriev I.V."/>
        </authorList>
    </citation>
    <scope>NUCLEOTIDE SEQUENCE [LARGE SCALE GENOMIC DNA]</scope>
</reference>
<gene>
    <name evidence="2" type="ORF">BDK51DRAFT_31072</name>
</gene>
<feature type="region of interest" description="Disordered" evidence="1">
    <location>
        <begin position="193"/>
        <end position="213"/>
    </location>
</feature>
<evidence type="ECO:0000313" key="3">
    <source>
        <dbReference type="Proteomes" id="UP000269721"/>
    </source>
</evidence>
<dbReference type="AlphaFoldDB" id="A0A4P9WP19"/>
<protein>
    <submittedName>
        <fullName evidence="2">Uncharacterized protein</fullName>
    </submittedName>
</protein>
<sequence>MKEKKQNSDLDSTQPDQFSKDVRWRNLVKGQGKVCAIWSHLSLWRKGEREVEGKRWKGGGVGKGEQRQSNAWLLSLSATFESHGRTRRAMSFVVLSFSEFLSRRREGLKKKGDTRKCTSGDRATVPDHSGGINGEWLWGKKRIGQAQRGRHKRRRANVTLDAKKSKILSTEAVSAPFAVDTIITSSRGTECASIGRGRPAKERGGGHRWASRGSMYERKCRSVGGPSGGGASVLPFAGDAIDGVVVAWDREPLSYVDGRRRIEAVVVVELLAALARDAHALTATDGFAYQWEAQ</sequence>
<evidence type="ECO:0000313" key="2">
    <source>
        <dbReference type="EMBL" id="RKO94232.1"/>
    </source>
</evidence>
<evidence type="ECO:0000256" key="1">
    <source>
        <dbReference type="SAM" id="MobiDB-lite"/>
    </source>
</evidence>
<organism evidence="2 3">
    <name type="scientific">Blyttiomyces helicus</name>
    <dbReference type="NCBI Taxonomy" id="388810"/>
    <lineage>
        <taxon>Eukaryota</taxon>
        <taxon>Fungi</taxon>
        <taxon>Fungi incertae sedis</taxon>
        <taxon>Chytridiomycota</taxon>
        <taxon>Chytridiomycota incertae sedis</taxon>
        <taxon>Chytridiomycetes</taxon>
        <taxon>Chytridiomycetes incertae sedis</taxon>
        <taxon>Blyttiomyces</taxon>
    </lineage>
</organism>
<name>A0A4P9WP19_9FUNG</name>
<dbReference type="Proteomes" id="UP000269721">
    <property type="component" value="Unassembled WGS sequence"/>
</dbReference>
<accession>A0A4P9WP19</accession>
<dbReference type="EMBL" id="KZ993960">
    <property type="protein sequence ID" value="RKO94232.1"/>
    <property type="molecule type" value="Genomic_DNA"/>
</dbReference>
<proteinExistence type="predicted"/>